<reference evidence="5" key="1">
    <citation type="submission" date="2017-01" db="EMBL/GenBank/DDBJ databases">
        <authorList>
            <person name="Varghese N."/>
            <person name="Submissions S."/>
        </authorList>
    </citation>
    <scope>NUCLEOTIDE SEQUENCE [LARGE SCALE GENOMIC DNA]</scope>
    <source>
        <strain evidence="5">DSM 45196</strain>
    </source>
</reference>
<dbReference type="AlphaFoldDB" id="A0A1N7Q9J2"/>
<keyword evidence="5" id="KW-1185">Reference proteome</keyword>
<dbReference type="OrthoDB" id="1806521at2"/>
<gene>
    <name evidence="4" type="ORF">SAMN05421790_1229</name>
</gene>
<feature type="domain" description="SHSP" evidence="3">
    <location>
        <begin position="28"/>
        <end position="139"/>
    </location>
</feature>
<evidence type="ECO:0000259" key="3">
    <source>
        <dbReference type="PROSITE" id="PS01031"/>
    </source>
</evidence>
<dbReference type="RefSeq" id="WP_009710045.1">
    <property type="nucleotide sequence ID" value="NZ_CP048103.1"/>
</dbReference>
<evidence type="ECO:0000313" key="5">
    <source>
        <dbReference type="Proteomes" id="UP000186795"/>
    </source>
</evidence>
<dbReference type="PROSITE" id="PS01031">
    <property type="entry name" value="SHSP"/>
    <property type="match status" value="1"/>
</dbReference>
<dbReference type="InterPro" id="IPR008978">
    <property type="entry name" value="HSP20-like_chaperone"/>
</dbReference>
<sequence length="139" mass="16195">MDPHQNFMKWGEMARKFLGNDFWGDMMETMPSSGPKADVYHGHDEVLVLIDLPGVEDINQIQLRVEDDVLLIKGRVNPRHTHYQANLQERFYGDFERRIKLGTSVVRKNSSARYRKGVLEVRLLRAGMDTDSHTIRIRD</sequence>
<evidence type="ECO:0000256" key="2">
    <source>
        <dbReference type="RuleBase" id="RU003616"/>
    </source>
</evidence>
<evidence type="ECO:0000256" key="1">
    <source>
        <dbReference type="PROSITE-ProRule" id="PRU00285"/>
    </source>
</evidence>
<name>A0A1N7Q9J2_9BACL</name>
<comment type="similarity">
    <text evidence="1 2">Belongs to the small heat shock protein (HSP20) family.</text>
</comment>
<protein>
    <submittedName>
        <fullName evidence="4">Molecular chaperone IbpA, HSP20 family</fullName>
    </submittedName>
</protein>
<dbReference type="Gene3D" id="2.60.40.790">
    <property type="match status" value="1"/>
</dbReference>
<dbReference type="CDD" id="cd06464">
    <property type="entry name" value="ACD_sHsps-like"/>
    <property type="match status" value="1"/>
</dbReference>
<dbReference type="Proteomes" id="UP000186795">
    <property type="component" value="Unassembled WGS sequence"/>
</dbReference>
<proteinExistence type="inferred from homology"/>
<evidence type="ECO:0000313" key="4">
    <source>
        <dbReference type="EMBL" id="SIT19530.1"/>
    </source>
</evidence>
<dbReference type="EMBL" id="FTOD01000022">
    <property type="protein sequence ID" value="SIT19530.1"/>
    <property type="molecule type" value="Genomic_DNA"/>
</dbReference>
<organism evidence="4 5">
    <name type="scientific">Kroppenstedtia eburnea</name>
    <dbReference type="NCBI Taxonomy" id="714067"/>
    <lineage>
        <taxon>Bacteria</taxon>
        <taxon>Bacillati</taxon>
        <taxon>Bacillota</taxon>
        <taxon>Bacilli</taxon>
        <taxon>Bacillales</taxon>
        <taxon>Thermoactinomycetaceae</taxon>
        <taxon>Kroppenstedtia</taxon>
    </lineage>
</organism>
<dbReference type="InterPro" id="IPR002068">
    <property type="entry name" value="A-crystallin/Hsp20_dom"/>
</dbReference>
<dbReference type="Pfam" id="PF00011">
    <property type="entry name" value="HSP20"/>
    <property type="match status" value="1"/>
</dbReference>
<dbReference type="SUPFAM" id="SSF49764">
    <property type="entry name" value="HSP20-like chaperones"/>
    <property type="match status" value="1"/>
</dbReference>
<accession>A0A1N7Q9J2</accession>